<comment type="caution">
    <text evidence="12">The sequence shown here is derived from an EMBL/GenBank/DDBJ whole genome shotgun (WGS) entry which is preliminary data.</text>
</comment>
<feature type="compositionally biased region" description="Low complexity" evidence="10">
    <location>
        <begin position="162"/>
        <end position="178"/>
    </location>
</feature>
<gene>
    <name evidence="12" type="ORF">Dda_4916</name>
</gene>
<evidence type="ECO:0000256" key="9">
    <source>
        <dbReference type="PROSITE-ProRule" id="PRU10141"/>
    </source>
</evidence>
<feature type="region of interest" description="Disordered" evidence="10">
    <location>
        <begin position="139"/>
        <end position="287"/>
    </location>
</feature>
<dbReference type="GO" id="GO:0030003">
    <property type="term" value="P:intracellular monoatomic cation homeostasis"/>
    <property type="evidence" value="ECO:0007669"/>
    <property type="project" value="TreeGrafter"/>
</dbReference>
<dbReference type="PROSITE" id="PS50011">
    <property type="entry name" value="PROTEIN_KINASE_DOM"/>
    <property type="match status" value="1"/>
</dbReference>
<dbReference type="GO" id="GO:0004674">
    <property type="term" value="F:protein serine/threonine kinase activity"/>
    <property type="evidence" value="ECO:0007669"/>
    <property type="project" value="UniProtKB-KW"/>
</dbReference>
<sequence>MSITQSNSLPSTCSSSFSSISDAMVPPTPEIKVLSTHPVRIHGADHDDFSPLDDFHNHHPGRSSPKFILGSSDEGHECNTVLEVEEDIETASETHEPLTPTSFDSHNAVFTLEQHEVTPPPTIAPHQTKQTVRSMLDMGDFPVRPRSVSKPPSPPLLTLNVPTPQASPQPQQANQTAPRLEAPTPVKRSNTFSRIFHRSGSGVDLASKLGLGHRDDDLTPRTSPQPKSRPSLFHRPSPAPSKVSSPSKSLSPTNSLSETRKNAGSPPKSLSAGIGRLGRNRRSSSMNGIADLTTETAITHPAETGVGLKARKLSTVVPPAPTFKIHNLSEKYANKSHIPLKSKQIGEGASAIVKLMSKVHGNPNELFAVKEFRKKSHNETEEEYTQKLNSEFCLSKSLVHPNIVLTEDLCRNNGRWCHVMEYCNGGDLFSLIKKNFMGADERLCVFKQLLRGVAYLHCHGVAHRDIKPENLLMCSDGRLKISDFGISEVVSGDHPAFSEKMECGSNMNEVRLSRPGICGSKPYLSPEVIAQKGMCWIHPINSHANEPVLMFVPLDSYDARKLDVWSCAIVYVTLHYGGFPWAEASSSDRMYAAYKVAFDKWLEGNPPGVITNDSTVPGARVFSDMKPPLKRLLYRMAHPDPAKRITIDEALNDRWMSNVDCCISDKAYDKAPGLVDCSHLSGCKLAGKMGVKKLHQHLPPKTPKKTLHHEV</sequence>
<dbReference type="Proteomes" id="UP001221413">
    <property type="component" value="Unassembled WGS sequence"/>
</dbReference>
<evidence type="ECO:0000259" key="11">
    <source>
        <dbReference type="PROSITE" id="PS50011"/>
    </source>
</evidence>
<feature type="compositionally biased region" description="Basic and acidic residues" evidence="10">
    <location>
        <begin position="42"/>
        <end position="57"/>
    </location>
</feature>
<dbReference type="PANTHER" id="PTHR24343:SF191">
    <property type="entry name" value="SERINE_THREONINE PROTEIN KINASE"/>
    <property type="match status" value="1"/>
</dbReference>
<keyword evidence="3" id="KW-0808">Transferase</keyword>
<dbReference type="PANTHER" id="PTHR24343">
    <property type="entry name" value="SERINE/THREONINE KINASE"/>
    <property type="match status" value="1"/>
</dbReference>
<protein>
    <recommendedName>
        <fullName evidence="1">non-specific serine/threonine protein kinase</fullName>
        <ecNumber evidence="1">2.7.11.1</ecNumber>
    </recommendedName>
</protein>
<keyword evidence="6 9" id="KW-0067">ATP-binding</keyword>
<evidence type="ECO:0000256" key="8">
    <source>
        <dbReference type="ARBA" id="ARBA00048679"/>
    </source>
</evidence>
<feature type="region of interest" description="Disordered" evidence="10">
    <location>
        <begin position="42"/>
        <end position="61"/>
    </location>
</feature>
<proteinExistence type="predicted"/>
<dbReference type="InterPro" id="IPR000719">
    <property type="entry name" value="Prot_kinase_dom"/>
</dbReference>
<dbReference type="SUPFAM" id="SSF56112">
    <property type="entry name" value="Protein kinase-like (PK-like)"/>
    <property type="match status" value="1"/>
</dbReference>
<dbReference type="EC" id="2.7.11.1" evidence="1"/>
<comment type="catalytic activity">
    <reaction evidence="7">
        <text>L-threonyl-[protein] + ATP = O-phospho-L-threonyl-[protein] + ADP + H(+)</text>
        <dbReference type="Rhea" id="RHEA:46608"/>
        <dbReference type="Rhea" id="RHEA-COMP:11060"/>
        <dbReference type="Rhea" id="RHEA-COMP:11605"/>
        <dbReference type="ChEBI" id="CHEBI:15378"/>
        <dbReference type="ChEBI" id="CHEBI:30013"/>
        <dbReference type="ChEBI" id="CHEBI:30616"/>
        <dbReference type="ChEBI" id="CHEBI:61977"/>
        <dbReference type="ChEBI" id="CHEBI:456216"/>
        <dbReference type="EC" id="2.7.11.1"/>
    </reaction>
</comment>
<feature type="binding site" evidence="9">
    <location>
        <position position="370"/>
    </location>
    <ligand>
        <name>ATP</name>
        <dbReference type="ChEBI" id="CHEBI:30616"/>
    </ligand>
</feature>
<evidence type="ECO:0000256" key="1">
    <source>
        <dbReference type="ARBA" id="ARBA00012513"/>
    </source>
</evidence>
<evidence type="ECO:0000256" key="6">
    <source>
        <dbReference type="ARBA" id="ARBA00022840"/>
    </source>
</evidence>
<reference evidence="12" key="1">
    <citation type="submission" date="2023-01" db="EMBL/GenBank/DDBJ databases">
        <title>The chitinases involved in constricting ring structure development in the nematode-trapping fungus Drechslerella dactyloides.</title>
        <authorList>
            <person name="Wang R."/>
            <person name="Zhang L."/>
            <person name="Tang P."/>
            <person name="Li S."/>
            <person name="Liang L."/>
        </authorList>
    </citation>
    <scope>NUCLEOTIDE SEQUENCE</scope>
    <source>
        <strain evidence="12">YMF1.00031</strain>
    </source>
</reference>
<feature type="region of interest" description="Disordered" evidence="10">
    <location>
        <begin position="1"/>
        <end position="22"/>
    </location>
</feature>
<evidence type="ECO:0000256" key="3">
    <source>
        <dbReference type="ARBA" id="ARBA00022679"/>
    </source>
</evidence>
<evidence type="ECO:0000313" key="12">
    <source>
        <dbReference type="EMBL" id="KAJ6260688.1"/>
    </source>
</evidence>
<keyword evidence="4 9" id="KW-0547">Nucleotide-binding</keyword>
<organism evidence="12 13">
    <name type="scientific">Drechslerella dactyloides</name>
    <name type="common">Nematode-trapping fungus</name>
    <name type="synonym">Arthrobotrys dactyloides</name>
    <dbReference type="NCBI Taxonomy" id="74499"/>
    <lineage>
        <taxon>Eukaryota</taxon>
        <taxon>Fungi</taxon>
        <taxon>Dikarya</taxon>
        <taxon>Ascomycota</taxon>
        <taxon>Pezizomycotina</taxon>
        <taxon>Orbiliomycetes</taxon>
        <taxon>Orbiliales</taxon>
        <taxon>Orbiliaceae</taxon>
        <taxon>Drechslerella</taxon>
    </lineage>
</organism>
<dbReference type="InterPro" id="IPR008271">
    <property type="entry name" value="Ser/Thr_kinase_AS"/>
</dbReference>
<dbReference type="InterPro" id="IPR011009">
    <property type="entry name" value="Kinase-like_dom_sf"/>
</dbReference>
<keyword evidence="5" id="KW-0418">Kinase</keyword>
<dbReference type="EMBL" id="JAQGDS010000005">
    <property type="protein sequence ID" value="KAJ6260688.1"/>
    <property type="molecule type" value="Genomic_DNA"/>
</dbReference>
<accession>A0AAD6IXS9</accession>
<dbReference type="InterPro" id="IPR017441">
    <property type="entry name" value="Protein_kinase_ATP_BS"/>
</dbReference>
<dbReference type="CDD" id="cd13994">
    <property type="entry name" value="STKc_HAL4_like"/>
    <property type="match status" value="1"/>
</dbReference>
<dbReference type="Gene3D" id="1.10.510.10">
    <property type="entry name" value="Transferase(Phosphotransferase) domain 1"/>
    <property type="match status" value="1"/>
</dbReference>
<name>A0AAD6IXS9_DREDA</name>
<dbReference type="PROSITE" id="PS00108">
    <property type="entry name" value="PROTEIN_KINASE_ST"/>
    <property type="match status" value="1"/>
</dbReference>
<dbReference type="PROSITE" id="PS00107">
    <property type="entry name" value="PROTEIN_KINASE_ATP"/>
    <property type="match status" value="1"/>
</dbReference>
<keyword evidence="2" id="KW-0723">Serine/threonine-protein kinase</keyword>
<dbReference type="GO" id="GO:0005524">
    <property type="term" value="F:ATP binding"/>
    <property type="evidence" value="ECO:0007669"/>
    <property type="project" value="UniProtKB-UniRule"/>
</dbReference>
<keyword evidence="13" id="KW-1185">Reference proteome</keyword>
<evidence type="ECO:0000256" key="4">
    <source>
        <dbReference type="ARBA" id="ARBA00022741"/>
    </source>
</evidence>
<feature type="compositionally biased region" description="Low complexity" evidence="10">
    <location>
        <begin position="240"/>
        <end position="257"/>
    </location>
</feature>
<comment type="catalytic activity">
    <reaction evidence="8">
        <text>L-seryl-[protein] + ATP = O-phospho-L-seryl-[protein] + ADP + H(+)</text>
        <dbReference type="Rhea" id="RHEA:17989"/>
        <dbReference type="Rhea" id="RHEA-COMP:9863"/>
        <dbReference type="Rhea" id="RHEA-COMP:11604"/>
        <dbReference type="ChEBI" id="CHEBI:15378"/>
        <dbReference type="ChEBI" id="CHEBI:29999"/>
        <dbReference type="ChEBI" id="CHEBI:30616"/>
        <dbReference type="ChEBI" id="CHEBI:83421"/>
        <dbReference type="ChEBI" id="CHEBI:456216"/>
        <dbReference type="EC" id="2.7.11.1"/>
    </reaction>
</comment>
<dbReference type="Pfam" id="PF00069">
    <property type="entry name" value="Pkinase"/>
    <property type="match status" value="1"/>
</dbReference>
<evidence type="ECO:0000313" key="13">
    <source>
        <dbReference type="Proteomes" id="UP001221413"/>
    </source>
</evidence>
<evidence type="ECO:0000256" key="10">
    <source>
        <dbReference type="SAM" id="MobiDB-lite"/>
    </source>
</evidence>
<dbReference type="GO" id="GO:0005829">
    <property type="term" value="C:cytosol"/>
    <property type="evidence" value="ECO:0007669"/>
    <property type="project" value="TreeGrafter"/>
</dbReference>
<evidence type="ECO:0000256" key="5">
    <source>
        <dbReference type="ARBA" id="ARBA00022777"/>
    </source>
</evidence>
<dbReference type="AlphaFoldDB" id="A0AAD6IXS9"/>
<evidence type="ECO:0000256" key="2">
    <source>
        <dbReference type="ARBA" id="ARBA00022527"/>
    </source>
</evidence>
<dbReference type="SMART" id="SM00220">
    <property type="entry name" value="S_TKc"/>
    <property type="match status" value="1"/>
</dbReference>
<evidence type="ECO:0000256" key="7">
    <source>
        <dbReference type="ARBA" id="ARBA00047899"/>
    </source>
</evidence>
<feature type="domain" description="Protein kinase" evidence="11">
    <location>
        <begin position="339"/>
        <end position="656"/>
    </location>
</feature>